<dbReference type="EMBL" id="JAQRFO010000090">
    <property type="protein sequence ID" value="MDC9623994.1"/>
    <property type="molecule type" value="Genomic_DNA"/>
</dbReference>
<evidence type="ECO:0000313" key="3">
    <source>
        <dbReference type="Proteomes" id="UP001214757"/>
    </source>
</evidence>
<feature type="domain" description="Bro-N" evidence="1">
    <location>
        <begin position="1"/>
        <end position="118"/>
    </location>
</feature>
<sequence length="194" mass="21983">MSTALTFKEHEITPFDNSDNKIWFTGEHLAELLGYKDSKKVANLYSRHKDEFTESMSTLAKVRTSKESMAYGCLLSEVRLYSLRGAYLIGMFSRTKVAKELRIWLLDLAEKESNIDIGTLDMTAITQLTGQKMHDLIDVFNKASFKHRGQKGSGLMAQRKQDIKRIKEATKLALQLTQFSIPDLGDFPDEGEPA</sequence>
<dbReference type="Proteomes" id="UP001214757">
    <property type="component" value="Unassembled WGS sequence"/>
</dbReference>
<evidence type="ECO:0000313" key="2">
    <source>
        <dbReference type="EMBL" id="MDC9623994.1"/>
    </source>
</evidence>
<comment type="caution">
    <text evidence="2">The sequence shown here is derived from an EMBL/GenBank/DDBJ whole genome shotgun (WGS) entry which is preliminary data.</text>
</comment>
<keyword evidence="3" id="KW-1185">Reference proteome</keyword>
<dbReference type="Pfam" id="PF02498">
    <property type="entry name" value="Bro-N"/>
    <property type="match status" value="1"/>
</dbReference>
<name>A0ABT5M8I1_9GAMM</name>
<organism evidence="2 3">
    <name type="scientific">Xenorhabdus aichiensis</name>
    <dbReference type="NCBI Taxonomy" id="3025874"/>
    <lineage>
        <taxon>Bacteria</taxon>
        <taxon>Pseudomonadati</taxon>
        <taxon>Pseudomonadota</taxon>
        <taxon>Gammaproteobacteria</taxon>
        <taxon>Enterobacterales</taxon>
        <taxon>Morganellaceae</taxon>
        <taxon>Xenorhabdus</taxon>
    </lineage>
</organism>
<dbReference type="RefSeq" id="WP_273581389.1">
    <property type="nucleotide sequence ID" value="NZ_JAQRFO010000090.1"/>
</dbReference>
<evidence type="ECO:0000259" key="1">
    <source>
        <dbReference type="PROSITE" id="PS51750"/>
    </source>
</evidence>
<dbReference type="PROSITE" id="PS51750">
    <property type="entry name" value="BRO_N"/>
    <property type="match status" value="1"/>
</dbReference>
<proteinExistence type="predicted"/>
<reference evidence="2 3" key="1">
    <citation type="submission" date="2023-02" db="EMBL/GenBank/DDBJ databases">
        <title>Entomopathogenic bacteria.</title>
        <authorList>
            <person name="Machado R.A."/>
        </authorList>
    </citation>
    <scope>NUCLEOTIDE SEQUENCE [LARGE SCALE GENOMIC DNA]</scope>
    <source>
        <strain evidence="2 3">XENO-7</strain>
    </source>
</reference>
<dbReference type="SMART" id="SM01040">
    <property type="entry name" value="Bro-N"/>
    <property type="match status" value="1"/>
</dbReference>
<accession>A0ABT5M8I1</accession>
<dbReference type="InterPro" id="IPR003497">
    <property type="entry name" value="BRO_N_domain"/>
</dbReference>
<protein>
    <submittedName>
        <fullName evidence="2">BRO family protein</fullName>
    </submittedName>
</protein>
<gene>
    <name evidence="2" type="ORF">PSI22_20760</name>
</gene>